<dbReference type="PANTHER" id="PTHR24064">
    <property type="entry name" value="SOLUTE CARRIER FAMILY 22 MEMBER"/>
    <property type="match status" value="1"/>
</dbReference>
<name>A0ABD6EU99_9BILA</name>
<sequence length="204" mass="22618">MFNFEKIAGSIFVNTGMMGGLRWSVNIIMAIIDIRFFCAGRRLLHCVCMFFMAFLTMCITVIMMTGHAANFNQAMRVMALMNAATCTEVYVLNAVAPSELFPTPIRNSGISFIQVFNRVGNIVSPFLFTLADFWEPLPYVVMCGTCLIDAILYLLFIPETKGKELPDQMPGEEAAVDEKVAKGSKESKESRSSKSATSTTSEEE</sequence>
<dbReference type="AlphaFoldDB" id="A0ABD6EU99"/>
<comment type="caution">
    <text evidence="7">The sequence shown here is derived from an EMBL/GenBank/DDBJ whole genome shotgun (WGS) entry which is preliminary data.</text>
</comment>
<accession>A0ABD6EU99</accession>
<feature type="compositionally biased region" description="Low complexity" evidence="5">
    <location>
        <begin position="193"/>
        <end position="204"/>
    </location>
</feature>
<feature type="transmembrane region" description="Helical" evidence="6">
    <location>
        <begin position="50"/>
        <end position="69"/>
    </location>
</feature>
<dbReference type="InterPro" id="IPR005828">
    <property type="entry name" value="MFS_sugar_transport-like"/>
</dbReference>
<dbReference type="GO" id="GO:0016020">
    <property type="term" value="C:membrane"/>
    <property type="evidence" value="ECO:0007669"/>
    <property type="project" value="UniProtKB-SubCell"/>
</dbReference>
<reference evidence="7 8" key="1">
    <citation type="submission" date="2024-08" db="EMBL/GenBank/DDBJ databases">
        <title>Gnathostoma spinigerum genome.</title>
        <authorList>
            <person name="Gonzalez-Bertolin B."/>
            <person name="Monzon S."/>
            <person name="Zaballos A."/>
            <person name="Jimenez P."/>
            <person name="Dekumyoy P."/>
            <person name="Varona S."/>
            <person name="Cuesta I."/>
            <person name="Sumanam S."/>
            <person name="Adisakwattana P."/>
            <person name="Gasser R.B."/>
            <person name="Hernandez-Gonzalez A."/>
            <person name="Young N.D."/>
            <person name="Perteguer M.J."/>
        </authorList>
    </citation>
    <scope>NUCLEOTIDE SEQUENCE [LARGE SCALE GENOMIC DNA]</scope>
    <source>
        <strain evidence="7">AL3</strain>
        <tissue evidence="7">Liver</tissue>
    </source>
</reference>
<feature type="transmembrane region" description="Helical" evidence="6">
    <location>
        <begin position="20"/>
        <end position="38"/>
    </location>
</feature>
<dbReference type="InterPro" id="IPR036259">
    <property type="entry name" value="MFS_trans_sf"/>
</dbReference>
<dbReference type="EMBL" id="JBGFUD010006495">
    <property type="protein sequence ID" value="MFH4981026.1"/>
    <property type="molecule type" value="Genomic_DNA"/>
</dbReference>
<keyword evidence="2 6" id="KW-0812">Transmembrane</keyword>
<evidence type="ECO:0000256" key="5">
    <source>
        <dbReference type="SAM" id="MobiDB-lite"/>
    </source>
</evidence>
<evidence type="ECO:0000256" key="1">
    <source>
        <dbReference type="ARBA" id="ARBA00004141"/>
    </source>
</evidence>
<evidence type="ECO:0000313" key="8">
    <source>
        <dbReference type="Proteomes" id="UP001608902"/>
    </source>
</evidence>
<evidence type="ECO:0000256" key="4">
    <source>
        <dbReference type="ARBA" id="ARBA00023136"/>
    </source>
</evidence>
<feature type="transmembrane region" description="Helical" evidence="6">
    <location>
        <begin position="137"/>
        <end position="156"/>
    </location>
</feature>
<dbReference type="Proteomes" id="UP001608902">
    <property type="component" value="Unassembled WGS sequence"/>
</dbReference>
<dbReference type="SUPFAM" id="SSF103473">
    <property type="entry name" value="MFS general substrate transporter"/>
    <property type="match status" value="1"/>
</dbReference>
<evidence type="ECO:0000256" key="3">
    <source>
        <dbReference type="ARBA" id="ARBA00022989"/>
    </source>
</evidence>
<protein>
    <recommendedName>
        <fullName evidence="9">Major facilitator superfamily (MFS) profile domain-containing protein</fullName>
    </recommendedName>
</protein>
<organism evidence="7 8">
    <name type="scientific">Gnathostoma spinigerum</name>
    <dbReference type="NCBI Taxonomy" id="75299"/>
    <lineage>
        <taxon>Eukaryota</taxon>
        <taxon>Metazoa</taxon>
        <taxon>Ecdysozoa</taxon>
        <taxon>Nematoda</taxon>
        <taxon>Chromadorea</taxon>
        <taxon>Rhabditida</taxon>
        <taxon>Spirurina</taxon>
        <taxon>Gnathostomatomorpha</taxon>
        <taxon>Gnathostomatoidea</taxon>
        <taxon>Gnathostomatidae</taxon>
        <taxon>Gnathostoma</taxon>
    </lineage>
</organism>
<keyword evidence="8" id="KW-1185">Reference proteome</keyword>
<proteinExistence type="predicted"/>
<feature type="region of interest" description="Disordered" evidence="5">
    <location>
        <begin position="164"/>
        <end position="204"/>
    </location>
</feature>
<keyword evidence="3 6" id="KW-1133">Transmembrane helix</keyword>
<evidence type="ECO:0000256" key="2">
    <source>
        <dbReference type="ARBA" id="ARBA00022692"/>
    </source>
</evidence>
<comment type="subcellular location">
    <subcellularLocation>
        <location evidence="1">Membrane</location>
        <topology evidence="1">Multi-pass membrane protein</topology>
    </subcellularLocation>
</comment>
<keyword evidence="4 6" id="KW-0472">Membrane</keyword>
<evidence type="ECO:0000256" key="6">
    <source>
        <dbReference type="SAM" id="Phobius"/>
    </source>
</evidence>
<dbReference type="Pfam" id="PF00083">
    <property type="entry name" value="Sugar_tr"/>
    <property type="match status" value="1"/>
</dbReference>
<evidence type="ECO:0000313" key="7">
    <source>
        <dbReference type="EMBL" id="MFH4981026.1"/>
    </source>
</evidence>
<gene>
    <name evidence="7" type="ORF">AB6A40_007735</name>
</gene>
<evidence type="ECO:0008006" key="9">
    <source>
        <dbReference type="Google" id="ProtNLM"/>
    </source>
</evidence>
<dbReference type="Gene3D" id="1.20.1250.20">
    <property type="entry name" value="MFS general substrate transporter like domains"/>
    <property type="match status" value="1"/>
</dbReference>
<feature type="compositionally biased region" description="Basic and acidic residues" evidence="5">
    <location>
        <begin position="176"/>
        <end position="192"/>
    </location>
</feature>